<feature type="region of interest" description="Disordered" evidence="1">
    <location>
        <begin position="115"/>
        <end position="145"/>
    </location>
</feature>
<sequence>MEDLSKGLEREIAQIKPVPHKMHRKNSILIINDFGEIRSGDYLKGLICFFLVISLAGGVGTVVFYRLYARAYNQNVQLKSSQDVLNKQVNRLISEKEMLMARLVVTGNTAELDALTRDGNTGQNSSEKEKRSGAADVTSDSKVTKVKRVGQEDKNLAPGQVRSVEHADGPVGQLPDALSDVSIGSFSLSQGRNPQDVVVRFNIKNTAQDSRQISGRIFCVLKPKSATPDKWVVMPRSSIMKSGVPGPYKQGHYFSISNFKPVRFTIKTPTPLQDFSDASVFIFDETEKLLLKTTFNIGQNKQN</sequence>
<keyword evidence="2" id="KW-0812">Transmembrane</keyword>
<comment type="caution">
    <text evidence="3">The sequence shown here is derived from an EMBL/GenBank/DDBJ whole genome shotgun (WGS) entry which is preliminary data.</text>
</comment>
<evidence type="ECO:0000313" key="3">
    <source>
        <dbReference type="EMBL" id="PIE62315.1"/>
    </source>
</evidence>
<dbReference type="Proteomes" id="UP000231203">
    <property type="component" value="Unassembled WGS sequence"/>
</dbReference>
<organism evidence="3 4">
    <name type="scientific">Desulfobacter postgatei</name>
    <dbReference type="NCBI Taxonomy" id="2293"/>
    <lineage>
        <taxon>Bacteria</taxon>
        <taxon>Pseudomonadati</taxon>
        <taxon>Thermodesulfobacteriota</taxon>
        <taxon>Desulfobacteria</taxon>
        <taxon>Desulfobacterales</taxon>
        <taxon>Desulfobacteraceae</taxon>
        <taxon>Desulfobacter</taxon>
    </lineage>
</organism>
<evidence type="ECO:0000256" key="1">
    <source>
        <dbReference type="SAM" id="MobiDB-lite"/>
    </source>
</evidence>
<name>A0A2G6MQM3_9BACT</name>
<feature type="transmembrane region" description="Helical" evidence="2">
    <location>
        <begin position="46"/>
        <end position="68"/>
    </location>
</feature>
<keyword evidence="2" id="KW-1133">Transmembrane helix</keyword>
<dbReference type="EMBL" id="PDTI01000051">
    <property type="protein sequence ID" value="PIE62315.1"/>
    <property type="molecule type" value="Genomic_DNA"/>
</dbReference>
<reference evidence="3 4" key="1">
    <citation type="submission" date="2017-10" db="EMBL/GenBank/DDBJ databases">
        <title>Novel microbial diversity and functional potential in the marine mammal oral microbiome.</title>
        <authorList>
            <person name="Dudek N.K."/>
            <person name="Sun C.L."/>
            <person name="Burstein D."/>
            <person name="Kantor R.S."/>
            <person name="Aliaga Goltsman D.S."/>
            <person name="Bik E.M."/>
            <person name="Thomas B.C."/>
            <person name="Banfield J.F."/>
            <person name="Relman D.A."/>
        </authorList>
    </citation>
    <scope>NUCLEOTIDE SEQUENCE [LARGE SCALE GENOMIC DNA]</scope>
    <source>
        <strain evidence="3">DOLJORAL78_47_202</strain>
    </source>
</reference>
<gene>
    <name evidence="3" type="ORF">CSA25_05690</name>
</gene>
<proteinExistence type="predicted"/>
<protein>
    <submittedName>
        <fullName evidence="3">Uncharacterized protein</fullName>
    </submittedName>
</protein>
<keyword evidence="2" id="KW-0472">Membrane</keyword>
<evidence type="ECO:0000313" key="4">
    <source>
        <dbReference type="Proteomes" id="UP000231203"/>
    </source>
</evidence>
<accession>A0A2G6MQM3</accession>
<dbReference type="AlphaFoldDB" id="A0A2G6MQM3"/>
<evidence type="ECO:0000256" key="2">
    <source>
        <dbReference type="SAM" id="Phobius"/>
    </source>
</evidence>